<evidence type="ECO:0000256" key="1">
    <source>
        <dbReference type="SAM" id="MobiDB-lite"/>
    </source>
</evidence>
<keyword evidence="3" id="KW-1185">Reference proteome</keyword>
<feature type="compositionally biased region" description="Low complexity" evidence="1">
    <location>
        <begin position="261"/>
        <end position="283"/>
    </location>
</feature>
<organism evidence="2 3">
    <name type="scientific">Friedmanniomyces simplex</name>
    <dbReference type="NCBI Taxonomy" id="329884"/>
    <lineage>
        <taxon>Eukaryota</taxon>
        <taxon>Fungi</taxon>
        <taxon>Dikarya</taxon>
        <taxon>Ascomycota</taxon>
        <taxon>Pezizomycotina</taxon>
        <taxon>Dothideomycetes</taxon>
        <taxon>Dothideomycetidae</taxon>
        <taxon>Mycosphaerellales</taxon>
        <taxon>Teratosphaeriaceae</taxon>
        <taxon>Friedmanniomyces</taxon>
    </lineage>
</organism>
<feature type="region of interest" description="Disordered" evidence="1">
    <location>
        <begin position="455"/>
        <end position="484"/>
    </location>
</feature>
<gene>
    <name evidence="2" type="ORF">B0A55_11916</name>
</gene>
<feature type="region of interest" description="Disordered" evidence="1">
    <location>
        <begin position="154"/>
        <end position="178"/>
    </location>
</feature>
<evidence type="ECO:0000313" key="3">
    <source>
        <dbReference type="Proteomes" id="UP000309340"/>
    </source>
</evidence>
<comment type="caution">
    <text evidence="2">The sequence shown here is derived from an EMBL/GenBank/DDBJ whole genome shotgun (WGS) entry which is preliminary data.</text>
</comment>
<feature type="compositionally biased region" description="Pro residues" evidence="1">
    <location>
        <begin position="474"/>
        <end position="484"/>
    </location>
</feature>
<dbReference type="EMBL" id="NAJQ01000894">
    <property type="protein sequence ID" value="TKA63909.1"/>
    <property type="molecule type" value="Genomic_DNA"/>
</dbReference>
<feature type="region of interest" description="Disordered" evidence="1">
    <location>
        <begin position="237"/>
        <end position="290"/>
    </location>
</feature>
<sequence>VLINRPIKPAIEKLATFYATPPESPLAQHLGEDPLLIGILKSSLMEHNDQPEQSRQYAPNPYAAQRTQQPTGQLPEQYHPQASNERFRHPSFLQQSPTAPSPAGRAGSNGQQMYGFHQGAQYAAMQQTGAMGFAQTHPAQEPQRQLQQQPSYSYAGNMYGMAPPQTPQQPTASLYDQPVPQYRHRPSAASETFPTPFGVAQSAQQYYIAGQAGQAGPTSAPAPEPVAQHLPSQYQATAYPQPGHAMPQPYPSTMMDPSQPGPYTAYPQQQPQQPQYAGQPQAQSADQASNAYTSNVRSIFSHVRDGALRDVGQQLLQISQYLLGNVEPLGELAKIEKLAGRKKERTKPYRLTRDDGALHDDRIRRWDEFNRAWLTTLQRQFDLTEEVLRGNPPLREPLSLMTAQTLEQLSRELVRLCDSVEKHGLVDYQMGVAEEEIVELLLRCLVLLDPASESVGAGTGGGDEASRAEAGITAPPPALPRRTR</sequence>
<protein>
    <submittedName>
        <fullName evidence="2">Uncharacterized protein</fullName>
    </submittedName>
</protein>
<dbReference type="Proteomes" id="UP000309340">
    <property type="component" value="Unassembled WGS sequence"/>
</dbReference>
<accession>A0A4V5NFS6</accession>
<feature type="non-terminal residue" evidence="2">
    <location>
        <position position="1"/>
    </location>
</feature>
<reference evidence="2 3" key="1">
    <citation type="submission" date="2017-03" db="EMBL/GenBank/DDBJ databases">
        <title>Genomes of endolithic fungi from Antarctica.</title>
        <authorList>
            <person name="Coleine C."/>
            <person name="Masonjones S."/>
            <person name="Stajich J.E."/>
        </authorList>
    </citation>
    <scope>NUCLEOTIDE SEQUENCE [LARGE SCALE GENOMIC DNA]</scope>
    <source>
        <strain evidence="2 3">CCFEE 5184</strain>
    </source>
</reference>
<evidence type="ECO:0000313" key="2">
    <source>
        <dbReference type="EMBL" id="TKA63909.1"/>
    </source>
</evidence>
<dbReference type="AlphaFoldDB" id="A0A4V5NFS6"/>
<proteinExistence type="predicted"/>
<name>A0A4V5NFS6_9PEZI</name>
<dbReference type="OrthoDB" id="5552418at2759"/>
<feature type="region of interest" description="Disordered" evidence="1">
    <location>
        <begin position="92"/>
        <end position="113"/>
    </location>
</feature>